<keyword evidence="1" id="KW-0813">Transport</keyword>
<keyword evidence="6" id="KW-1185">Reference proteome</keyword>
<dbReference type="Gene3D" id="3.40.50.300">
    <property type="entry name" value="P-loop containing nucleotide triphosphate hydrolases"/>
    <property type="match status" value="1"/>
</dbReference>
<keyword evidence="2" id="KW-0547">Nucleotide-binding</keyword>
<dbReference type="PROSITE" id="PS50893">
    <property type="entry name" value="ABC_TRANSPORTER_2"/>
    <property type="match status" value="1"/>
</dbReference>
<gene>
    <name evidence="5" type="ORF">HMPREF9306_00461</name>
</gene>
<dbReference type="InterPro" id="IPR027417">
    <property type="entry name" value="P-loop_NTPase"/>
</dbReference>
<dbReference type="InterPro" id="IPR003593">
    <property type="entry name" value="AAA+_ATPase"/>
</dbReference>
<dbReference type="PANTHER" id="PTHR42939:SF1">
    <property type="entry name" value="ABC TRANSPORTER ATP-BINDING PROTEIN ALBC-RELATED"/>
    <property type="match status" value="1"/>
</dbReference>
<protein>
    <recommendedName>
        <fullName evidence="4">ABC transporter domain-containing protein</fullName>
    </recommendedName>
</protein>
<reference evidence="5 6" key="1">
    <citation type="submission" date="2013-04" db="EMBL/GenBank/DDBJ databases">
        <title>The Genome Sequence of Propionimicrobium lymphophilum ACS-093-V-SCH5.</title>
        <authorList>
            <consortium name="The Broad Institute Genomics Platform"/>
            <person name="Earl A."/>
            <person name="Ward D."/>
            <person name="Feldgarden M."/>
            <person name="Gevers D."/>
            <person name="Saerens B."/>
            <person name="Vaneechoutte M."/>
            <person name="Walker B."/>
            <person name="Young S."/>
            <person name="Zeng Q."/>
            <person name="Gargeya S."/>
            <person name="Fitzgerald M."/>
            <person name="Haas B."/>
            <person name="Abouelleil A."/>
            <person name="Allen A.W."/>
            <person name="Alvarado L."/>
            <person name="Arachchi H.M."/>
            <person name="Berlin A.M."/>
            <person name="Chapman S.B."/>
            <person name="Gainer-Dewar J."/>
            <person name="Goldberg J."/>
            <person name="Griggs A."/>
            <person name="Gujja S."/>
            <person name="Hansen M."/>
            <person name="Howarth C."/>
            <person name="Imamovic A."/>
            <person name="Ireland A."/>
            <person name="Larimer J."/>
            <person name="McCowan C."/>
            <person name="Murphy C."/>
            <person name="Pearson M."/>
            <person name="Poon T.W."/>
            <person name="Priest M."/>
            <person name="Roberts A."/>
            <person name="Saif S."/>
            <person name="Shea T."/>
            <person name="Sisk P."/>
            <person name="Sykes S."/>
            <person name="Wortman J."/>
            <person name="Nusbaum C."/>
            <person name="Birren B."/>
        </authorList>
    </citation>
    <scope>NUCLEOTIDE SEQUENCE [LARGE SCALE GENOMIC DNA]</scope>
    <source>
        <strain evidence="5 6">ACS-093-V-SCH5</strain>
    </source>
</reference>
<evidence type="ECO:0000313" key="6">
    <source>
        <dbReference type="Proteomes" id="UP000014417"/>
    </source>
</evidence>
<dbReference type="OrthoDB" id="9804819at2"/>
<keyword evidence="3" id="KW-0067">ATP-binding</keyword>
<evidence type="ECO:0000256" key="3">
    <source>
        <dbReference type="ARBA" id="ARBA00022840"/>
    </source>
</evidence>
<dbReference type="Proteomes" id="UP000014417">
    <property type="component" value="Unassembled WGS sequence"/>
</dbReference>
<dbReference type="SUPFAM" id="SSF52540">
    <property type="entry name" value="P-loop containing nucleoside triphosphate hydrolases"/>
    <property type="match status" value="1"/>
</dbReference>
<accession>S2W1S5</accession>
<dbReference type="InterPro" id="IPR051782">
    <property type="entry name" value="ABC_Transporter_VariousFunc"/>
</dbReference>
<dbReference type="SMART" id="SM00382">
    <property type="entry name" value="AAA"/>
    <property type="match status" value="1"/>
</dbReference>
<dbReference type="AlphaFoldDB" id="S2W1S5"/>
<proteinExistence type="predicted"/>
<feature type="domain" description="ABC transporter" evidence="4">
    <location>
        <begin position="15"/>
        <end position="237"/>
    </location>
</feature>
<dbReference type="HOGENOM" id="CLU_000604_1_2_11"/>
<dbReference type="InterPro" id="IPR003439">
    <property type="entry name" value="ABC_transporter-like_ATP-bd"/>
</dbReference>
<evidence type="ECO:0000256" key="1">
    <source>
        <dbReference type="ARBA" id="ARBA00022448"/>
    </source>
</evidence>
<dbReference type="PANTHER" id="PTHR42939">
    <property type="entry name" value="ABC TRANSPORTER ATP-BINDING PROTEIN ALBC-RELATED"/>
    <property type="match status" value="1"/>
</dbReference>
<evidence type="ECO:0000313" key="5">
    <source>
        <dbReference type="EMBL" id="EPD33703.1"/>
    </source>
</evidence>
<organism evidence="5 6">
    <name type="scientific">Propionimicrobium lymphophilum ACS-093-V-SCH5</name>
    <dbReference type="NCBI Taxonomy" id="883161"/>
    <lineage>
        <taxon>Bacteria</taxon>
        <taxon>Bacillati</taxon>
        <taxon>Actinomycetota</taxon>
        <taxon>Actinomycetes</taxon>
        <taxon>Propionibacteriales</taxon>
        <taxon>Propionibacteriaceae</taxon>
        <taxon>Propionimicrobium</taxon>
    </lineage>
</organism>
<dbReference type="EMBL" id="AGZR01000004">
    <property type="protein sequence ID" value="EPD33703.1"/>
    <property type="molecule type" value="Genomic_DNA"/>
</dbReference>
<dbReference type="CDD" id="cd03230">
    <property type="entry name" value="ABC_DR_subfamily_A"/>
    <property type="match status" value="1"/>
</dbReference>
<evidence type="ECO:0000259" key="4">
    <source>
        <dbReference type="PROSITE" id="PS50893"/>
    </source>
</evidence>
<dbReference type="GO" id="GO:0005524">
    <property type="term" value="F:ATP binding"/>
    <property type="evidence" value="ECO:0007669"/>
    <property type="project" value="UniProtKB-KW"/>
</dbReference>
<dbReference type="Pfam" id="PF00005">
    <property type="entry name" value="ABC_tran"/>
    <property type="match status" value="1"/>
</dbReference>
<dbReference type="STRING" id="883161.HMPREF9306_00461"/>
<evidence type="ECO:0000256" key="2">
    <source>
        <dbReference type="ARBA" id="ARBA00022741"/>
    </source>
</evidence>
<dbReference type="GO" id="GO:0016887">
    <property type="term" value="F:ATP hydrolysis activity"/>
    <property type="evidence" value="ECO:0007669"/>
    <property type="project" value="InterPro"/>
</dbReference>
<dbReference type="PATRIC" id="fig|883161.3.peg.465"/>
<name>S2W1S5_9ACTN</name>
<sequence>MTQNFEPPAGKANAISIRNLSKKYQNTQALDDLNLDLYYGQVVGLLGENGCGKTTLLKILGGVLADYAGDVQIAGHKPGPESKALVSFLPDKDYLPTDRSISYLADYFSDVYADFNSRKALELVQYFGLDKNMKLKQMSKGMREKAQIAMAMGREARVHLLDEPISGVDPAARQVILEGILRSITPDSLVVISTHLIHDLEPVLDSIVMMRHGRVLLSGGVDDLRYEHGKSIDELFREVYSWNR</sequence>
<comment type="caution">
    <text evidence="5">The sequence shown here is derived from an EMBL/GenBank/DDBJ whole genome shotgun (WGS) entry which is preliminary data.</text>
</comment>
<dbReference type="RefSeq" id="WP_016455311.1">
    <property type="nucleotide sequence ID" value="NZ_KE150269.1"/>
</dbReference>